<dbReference type="PANTHER" id="PTHR34427">
    <property type="entry name" value="DUF4283 DOMAIN PROTEIN"/>
    <property type="match status" value="1"/>
</dbReference>
<comment type="caution">
    <text evidence="4">The sequence shown here is derived from an EMBL/GenBank/DDBJ whole genome shotgun (WGS) entry which is preliminary data.</text>
</comment>
<feature type="compositionally biased region" description="Low complexity" evidence="2">
    <location>
        <begin position="24"/>
        <end position="35"/>
    </location>
</feature>
<feature type="region of interest" description="Disordered" evidence="2">
    <location>
        <begin position="1"/>
        <end position="42"/>
    </location>
</feature>
<dbReference type="InterPro" id="IPR035979">
    <property type="entry name" value="RBD_domain_sf"/>
</dbReference>
<dbReference type="Gene3D" id="3.30.70.330">
    <property type="match status" value="1"/>
</dbReference>
<dbReference type="GO" id="GO:0003723">
    <property type="term" value="F:RNA binding"/>
    <property type="evidence" value="ECO:0007669"/>
    <property type="project" value="UniProtKB-UniRule"/>
</dbReference>
<dbReference type="EMBL" id="JAKUCV010006408">
    <property type="protein sequence ID" value="KAJ4827490.1"/>
    <property type="molecule type" value="Genomic_DNA"/>
</dbReference>
<evidence type="ECO:0000259" key="3">
    <source>
        <dbReference type="PROSITE" id="PS50102"/>
    </source>
</evidence>
<dbReference type="PANTHER" id="PTHR34427:SF5">
    <property type="entry name" value="DUF4283 DOMAIN-CONTAINING PROTEIN"/>
    <property type="match status" value="1"/>
</dbReference>
<evidence type="ECO:0000313" key="4">
    <source>
        <dbReference type="EMBL" id="KAJ4827490.1"/>
    </source>
</evidence>
<keyword evidence="1" id="KW-0694">RNA-binding</keyword>
<dbReference type="CDD" id="cd00590">
    <property type="entry name" value="RRM_SF"/>
    <property type="match status" value="1"/>
</dbReference>
<reference evidence="4" key="2">
    <citation type="journal article" date="2023" name="Plants (Basel)">
        <title>Annotation of the Turnera subulata (Passifloraceae) Draft Genome Reveals the S-Locus Evolved after the Divergence of Turneroideae from Passifloroideae in a Stepwise Manner.</title>
        <authorList>
            <person name="Henning P.M."/>
            <person name="Roalson E.H."/>
            <person name="Mir W."/>
            <person name="McCubbin A.G."/>
            <person name="Shore J.S."/>
        </authorList>
    </citation>
    <scope>NUCLEOTIDE SEQUENCE</scope>
    <source>
        <strain evidence="4">F60SS</strain>
    </source>
</reference>
<evidence type="ECO:0000256" key="1">
    <source>
        <dbReference type="PROSITE-ProRule" id="PRU00176"/>
    </source>
</evidence>
<dbReference type="Pfam" id="PF00076">
    <property type="entry name" value="RRM_1"/>
    <property type="match status" value="1"/>
</dbReference>
<dbReference type="Proteomes" id="UP001141552">
    <property type="component" value="Unassembled WGS sequence"/>
</dbReference>
<dbReference type="PROSITE" id="PS50102">
    <property type="entry name" value="RRM"/>
    <property type="match status" value="1"/>
</dbReference>
<name>A0A9Q0J4M7_9ROSI</name>
<accession>A0A9Q0J4M7</accession>
<evidence type="ECO:0000313" key="5">
    <source>
        <dbReference type="Proteomes" id="UP001141552"/>
    </source>
</evidence>
<feature type="region of interest" description="Disordered" evidence="2">
    <location>
        <begin position="333"/>
        <end position="362"/>
    </location>
</feature>
<reference evidence="4" key="1">
    <citation type="submission" date="2022-02" db="EMBL/GenBank/DDBJ databases">
        <authorList>
            <person name="Henning P.M."/>
            <person name="McCubbin A.G."/>
            <person name="Shore J.S."/>
        </authorList>
    </citation>
    <scope>NUCLEOTIDE SEQUENCE</scope>
    <source>
        <strain evidence="4">F60SS</strain>
        <tissue evidence="4">Leaves</tissue>
    </source>
</reference>
<evidence type="ECO:0000256" key="2">
    <source>
        <dbReference type="SAM" id="MobiDB-lite"/>
    </source>
</evidence>
<dbReference type="SUPFAM" id="SSF54928">
    <property type="entry name" value="RNA-binding domain, RBD"/>
    <property type="match status" value="1"/>
</dbReference>
<dbReference type="InterPro" id="IPR012677">
    <property type="entry name" value="Nucleotide-bd_a/b_plait_sf"/>
</dbReference>
<dbReference type="InterPro" id="IPR000504">
    <property type="entry name" value="RRM_dom"/>
</dbReference>
<keyword evidence="5" id="KW-1185">Reference proteome</keyword>
<sequence length="616" mass="69260">MSPHLQTSKPHQTNHRLHPDESPNANPNTNQQQTKTQHDQQEQIAYKAPYFSKWSRTQFQNAMANGQVISIYVEKISVSWSPLDLYRIMSKYGEVMDVYIPRKMNRQGKKFCFVRFRVVADAQRLLSNIQRMHVEKDTVKVQANNEMAKGVTFIPTSDTMRWLSCCLIGTLKDPNKMISAPYVWKLHGFDDVKVSILGGDTVLICFPSKERLAQFEQESPDWVGLWFKSLKPWQKEDRVMNRRCWLFIRGVPLHAWCQEFFSLIASVFGSLIRVHPYTEQRQRLDGAILEVLTSQGGRIEKEIEVIVTGTKYVLQVVEEVCMECTGADMVDIESDCSEPDSPGASMDGGDGHGDGGGTAAEEADPFNLMPIITGSGLRDSRSAIKARSEPIRKIFESEPELPLIRTKPHELCNQGKSQALLSDCASCSNSNSKPLLVSNFFGPLANYDEGLLVRSDDALSPQPSLGHKTAEAHTPTVMSPMVSMSRSWSGTGEYSERCNSSESRYIKFLEGRLAKAVRSGRVNKGRRFRKIKDTGSLTSTDSSSNNNIRRSHAVDETWCRSLWSPVNLGFRAVEPDGLAGGLVFMWDMDDFKCSSWITGGRWLIVEGTMLKANKVY</sequence>
<feature type="domain" description="RRM" evidence="3">
    <location>
        <begin position="69"/>
        <end position="146"/>
    </location>
</feature>
<dbReference type="SMART" id="SM00360">
    <property type="entry name" value="RRM"/>
    <property type="match status" value="1"/>
</dbReference>
<proteinExistence type="predicted"/>
<dbReference type="OrthoDB" id="861279at2759"/>
<dbReference type="AlphaFoldDB" id="A0A9Q0J4M7"/>
<feature type="compositionally biased region" description="Polar residues" evidence="2">
    <location>
        <begin position="1"/>
        <end position="11"/>
    </location>
</feature>
<gene>
    <name evidence="4" type="ORF">Tsubulata_006837</name>
</gene>
<protein>
    <recommendedName>
        <fullName evidence="3">RRM domain-containing protein</fullName>
    </recommendedName>
</protein>
<organism evidence="4 5">
    <name type="scientific">Turnera subulata</name>
    <dbReference type="NCBI Taxonomy" id="218843"/>
    <lineage>
        <taxon>Eukaryota</taxon>
        <taxon>Viridiplantae</taxon>
        <taxon>Streptophyta</taxon>
        <taxon>Embryophyta</taxon>
        <taxon>Tracheophyta</taxon>
        <taxon>Spermatophyta</taxon>
        <taxon>Magnoliopsida</taxon>
        <taxon>eudicotyledons</taxon>
        <taxon>Gunneridae</taxon>
        <taxon>Pentapetalae</taxon>
        <taxon>rosids</taxon>
        <taxon>fabids</taxon>
        <taxon>Malpighiales</taxon>
        <taxon>Passifloraceae</taxon>
        <taxon>Turnera</taxon>
    </lineage>
</organism>